<feature type="region of interest" description="Disordered" evidence="1">
    <location>
        <begin position="138"/>
        <end position="162"/>
    </location>
</feature>
<evidence type="ECO:0000313" key="3">
    <source>
        <dbReference type="Proteomes" id="UP001500831"/>
    </source>
</evidence>
<accession>A0ABN3W3V8</accession>
<gene>
    <name evidence="2" type="ORF">GCM10010517_52660</name>
</gene>
<comment type="caution">
    <text evidence="2">The sequence shown here is derived from an EMBL/GenBank/DDBJ whole genome shotgun (WGS) entry which is preliminary data.</text>
</comment>
<reference evidence="2 3" key="1">
    <citation type="journal article" date="2019" name="Int. J. Syst. Evol. Microbiol.">
        <title>The Global Catalogue of Microorganisms (GCM) 10K type strain sequencing project: providing services to taxonomists for standard genome sequencing and annotation.</title>
        <authorList>
            <consortium name="The Broad Institute Genomics Platform"/>
            <consortium name="The Broad Institute Genome Sequencing Center for Infectious Disease"/>
            <person name="Wu L."/>
            <person name="Ma J."/>
        </authorList>
    </citation>
    <scope>NUCLEOTIDE SEQUENCE [LARGE SCALE GENOMIC DNA]</scope>
    <source>
        <strain evidence="2 3">JCM 6242</strain>
    </source>
</reference>
<dbReference type="Proteomes" id="UP001500831">
    <property type="component" value="Unassembled WGS sequence"/>
</dbReference>
<feature type="region of interest" description="Disordered" evidence="1">
    <location>
        <begin position="1"/>
        <end position="42"/>
    </location>
</feature>
<sequence>MADALGPVGMTAGTAPVGPGRKAGATAPHAGEAMPSRTEEVTVSRAGGITLPRAGEVMPPAGEVAVSHAGEGAVARGRGRPVAAPRPWRRRRTMPDGAYRWFGRAGASSVIGVRAVTALALTVALLAGCAPSATRPFTPADLPAETSSGEPAPQAEATPRVETVRVAPGVRVVVEWPAAPDADTTAMIEVFRDHFADSLRAVVSGGRDTGYLRTVQDEAGRDAYSWVRGFLDAGRSVRGTMRFYALNVSSVTGPGAQLDVCVDQTRLRPVDPATGEEVPRRSWWAREPYLQTAGMRRADDGTWRIKVFRHAQLPSERAKGCLR</sequence>
<evidence type="ECO:0008006" key="4">
    <source>
        <dbReference type="Google" id="ProtNLM"/>
    </source>
</evidence>
<evidence type="ECO:0000256" key="1">
    <source>
        <dbReference type="SAM" id="MobiDB-lite"/>
    </source>
</evidence>
<keyword evidence="3" id="KW-1185">Reference proteome</keyword>
<evidence type="ECO:0000313" key="2">
    <source>
        <dbReference type="EMBL" id="GAA2888635.1"/>
    </source>
</evidence>
<proteinExistence type="predicted"/>
<organism evidence="2 3">
    <name type="scientific">Streptosporangium fragile</name>
    <dbReference type="NCBI Taxonomy" id="46186"/>
    <lineage>
        <taxon>Bacteria</taxon>
        <taxon>Bacillati</taxon>
        <taxon>Actinomycetota</taxon>
        <taxon>Actinomycetes</taxon>
        <taxon>Streptosporangiales</taxon>
        <taxon>Streptosporangiaceae</taxon>
        <taxon>Streptosporangium</taxon>
    </lineage>
</organism>
<protein>
    <recommendedName>
        <fullName evidence="4">SnoaL-like domain-containing protein</fullName>
    </recommendedName>
</protein>
<dbReference type="EMBL" id="BAAAVI010000043">
    <property type="protein sequence ID" value="GAA2888635.1"/>
    <property type="molecule type" value="Genomic_DNA"/>
</dbReference>
<name>A0ABN3W3V8_9ACTN</name>